<dbReference type="PROSITE" id="PS50141">
    <property type="entry name" value="A_DEAMIN_EDITASE"/>
    <property type="match status" value="1"/>
</dbReference>
<accession>A0A317XUF4</accession>
<dbReference type="AlphaFoldDB" id="A0A317XUF4"/>
<comment type="function">
    <text evidence="6">Specifically deaminates adenosine-37 to inosine in tRNA-Ala.</text>
</comment>
<name>A0A317XUF4_9BASI</name>
<dbReference type="GO" id="GO:0008033">
    <property type="term" value="P:tRNA processing"/>
    <property type="evidence" value="ECO:0007669"/>
    <property type="project" value="UniProtKB-KW"/>
</dbReference>
<evidence type="ECO:0000256" key="9">
    <source>
        <dbReference type="ARBA" id="ARBA00040502"/>
    </source>
</evidence>
<evidence type="ECO:0000256" key="2">
    <source>
        <dbReference type="ARBA" id="ARBA00022723"/>
    </source>
</evidence>
<evidence type="ECO:0000313" key="15">
    <source>
        <dbReference type="Proteomes" id="UP000246740"/>
    </source>
</evidence>
<evidence type="ECO:0000256" key="11">
    <source>
        <dbReference type="ARBA" id="ARBA00047635"/>
    </source>
</evidence>
<dbReference type="OrthoDB" id="10268011at2759"/>
<evidence type="ECO:0000256" key="7">
    <source>
        <dbReference type="ARBA" id="ARBA00038326"/>
    </source>
</evidence>
<dbReference type="InParanoid" id="A0A317XUF4"/>
<evidence type="ECO:0000256" key="6">
    <source>
        <dbReference type="ARBA" id="ARBA00037784"/>
    </source>
</evidence>
<proteinExistence type="inferred from homology"/>
<organism evidence="14 15">
    <name type="scientific">Testicularia cyperi</name>
    <dbReference type="NCBI Taxonomy" id="1882483"/>
    <lineage>
        <taxon>Eukaryota</taxon>
        <taxon>Fungi</taxon>
        <taxon>Dikarya</taxon>
        <taxon>Basidiomycota</taxon>
        <taxon>Ustilaginomycotina</taxon>
        <taxon>Ustilaginomycetes</taxon>
        <taxon>Ustilaginales</taxon>
        <taxon>Anthracoideaceae</taxon>
        <taxon>Testicularia</taxon>
    </lineage>
</organism>
<feature type="region of interest" description="Disordered" evidence="12">
    <location>
        <begin position="489"/>
        <end position="528"/>
    </location>
</feature>
<evidence type="ECO:0000313" key="14">
    <source>
        <dbReference type="EMBL" id="PWZ01682.1"/>
    </source>
</evidence>
<comment type="cofactor">
    <cofactor evidence="5">
        <name>1D-myo-inositol hexakisphosphate</name>
        <dbReference type="ChEBI" id="CHEBI:58130"/>
    </cofactor>
</comment>
<evidence type="ECO:0000256" key="12">
    <source>
        <dbReference type="SAM" id="MobiDB-lite"/>
    </source>
</evidence>
<dbReference type="Pfam" id="PF02137">
    <property type="entry name" value="A_deamin"/>
    <property type="match status" value="1"/>
</dbReference>
<keyword evidence="2" id="KW-0479">Metal-binding</keyword>
<keyword evidence="15" id="KW-1185">Reference proteome</keyword>
<evidence type="ECO:0000256" key="1">
    <source>
        <dbReference type="ARBA" id="ARBA00022694"/>
    </source>
</evidence>
<evidence type="ECO:0000256" key="4">
    <source>
        <dbReference type="ARBA" id="ARBA00022833"/>
    </source>
</evidence>
<keyword evidence="3" id="KW-0378">Hydrolase</keyword>
<keyword evidence="4" id="KW-0862">Zinc</keyword>
<sequence>MSSACCDIDHDAIARLCVETYQSRLPSKGAKPTTRSNGLLEWTILAGFVISYPSPQAASGTGDATKYAVISLATGLKCLPYSQLGSSGDVLHDTHAEVLARRGARKWLLSRLVDEIERDKNPAENSDQQRVQLFTAAKSSGRWALRPEVGVHLYVSTLPCGSASNRLLEFQRAAQDLTRSIETANGQTVSPLHLLQSQLSSCSSAQRATTGGVRRGRAATETRLGLRTKPGRPDSPPSISMSCSDKLALWSSVGIQGSLLSGLIEPVHLSGLVIGDEALDDIFPADHEQSRAQLAEILRDECSESINRLRQPRKPVDIVFTSISFPDSRESRTRLARQQAEQHDREFRDPVSAAGSVLFIAATSITRAEDTARFEQPTIEHLVAGTRLGAPTKRKMPSDALKPAARSGVCKLDWWRYFSSIVPRLPLLSADLDSVRTISTYFDAKRADAAKDYRNAKAAILGEDSDEMARLRIHTFLQDRNNSIKALNGQASQDTQDAGEGDGIRAVSLGDTRTRDSRPPFQDWLVTPSSHERFNLDGRAAT</sequence>
<keyword evidence="1" id="KW-0819">tRNA processing</keyword>
<dbReference type="GO" id="GO:0043829">
    <property type="term" value="F:tRNA-specific adenosine-37 deaminase activity"/>
    <property type="evidence" value="ECO:0007669"/>
    <property type="project" value="UniProtKB-EC"/>
</dbReference>
<dbReference type="GO" id="GO:0046872">
    <property type="term" value="F:metal ion binding"/>
    <property type="evidence" value="ECO:0007669"/>
    <property type="project" value="UniProtKB-KW"/>
</dbReference>
<dbReference type="STRING" id="1882483.A0A317XUF4"/>
<evidence type="ECO:0000256" key="10">
    <source>
        <dbReference type="ARBA" id="ARBA00041760"/>
    </source>
</evidence>
<gene>
    <name evidence="14" type="ORF">BCV70DRAFT_216110</name>
</gene>
<dbReference type="InterPro" id="IPR002466">
    <property type="entry name" value="A_deamin"/>
</dbReference>
<evidence type="ECO:0000256" key="8">
    <source>
        <dbReference type="ARBA" id="ARBA00038940"/>
    </source>
</evidence>
<protein>
    <recommendedName>
        <fullName evidence="9">tRNA-specific adenosine deaminase 1</fullName>
        <ecNumber evidence="8">3.5.4.34</ecNumber>
    </recommendedName>
    <alternativeName>
        <fullName evidence="10">tRNA-specific adenosine-37 deaminase</fullName>
    </alternativeName>
</protein>
<dbReference type="Proteomes" id="UP000246740">
    <property type="component" value="Unassembled WGS sequence"/>
</dbReference>
<evidence type="ECO:0000259" key="13">
    <source>
        <dbReference type="PROSITE" id="PS50141"/>
    </source>
</evidence>
<dbReference type="EC" id="3.5.4.34" evidence="8"/>
<dbReference type="SMART" id="SM00552">
    <property type="entry name" value="ADEAMc"/>
    <property type="match status" value="1"/>
</dbReference>
<reference evidence="14 15" key="1">
    <citation type="journal article" date="2018" name="Mol. Biol. Evol.">
        <title>Broad Genomic Sampling Reveals a Smut Pathogenic Ancestry of the Fungal Clade Ustilaginomycotina.</title>
        <authorList>
            <person name="Kijpornyongpan T."/>
            <person name="Mondo S.J."/>
            <person name="Barry K."/>
            <person name="Sandor L."/>
            <person name="Lee J."/>
            <person name="Lipzen A."/>
            <person name="Pangilinan J."/>
            <person name="LaButti K."/>
            <person name="Hainaut M."/>
            <person name="Henrissat B."/>
            <person name="Grigoriev I.V."/>
            <person name="Spatafora J.W."/>
            <person name="Aime M.C."/>
        </authorList>
    </citation>
    <scope>NUCLEOTIDE SEQUENCE [LARGE SCALE GENOMIC DNA]</scope>
    <source>
        <strain evidence="14 15">MCA 3645</strain>
    </source>
</reference>
<dbReference type="PANTHER" id="PTHR46516:SF1">
    <property type="entry name" value="TRNA-SPECIFIC ADENOSINE DEAMINASE 1"/>
    <property type="match status" value="1"/>
</dbReference>
<evidence type="ECO:0000256" key="3">
    <source>
        <dbReference type="ARBA" id="ARBA00022801"/>
    </source>
</evidence>
<feature type="domain" description="A to I editase" evidence="13">
    <location>
        <begin position="71"/>
        <end position="287"/>
    </location>
</feature>
<comment type="catalytic activity">
    <reaction evidence="11">
        <text>adenosine(37) in tRNA(Ala) + H2O + H(+) = inosine(37) in tRNA(Ala) + NH4(+)</text>
        <dbReference type="Rhea" id="RHEA:50968"/>
        <dbReference type="Rhea" id="RHEA-COMP:12855"/>
        <dbReference type="Rhea" id="RHEA-COMP:12856"/>
        <dbReference type="ChEBI" id="CHEBI:15377"/>
        <dbReference type="ChEBI" id="CHEBI:15378"/>
        <dbReference type="ChEBI" id="CHEBI:28938"/>
        <dbReference type="ChEBI" id="CHEBI:74411"/>
        <dbReference type="ChEBI" id="CHEBI:82852"/>
        <dbReference type="EC" id="3.5.4.34"/>
    </reaction>
</comment>
<comment type="similarity">
    <text evidence="7">Belongs to the ADAT1 family.</text>
</comment>
<evidence type="ECO:0000256" key="5">
    <source>
        <dbReference type="ARBA" id="ARBA00037026"/>
    </source>
</evidence>
<dbReference type="GO" id="GO:0003723">
    <property type="term" value="F:RNA binding"/>
    <property type="evidence" value="ECO:0007669"/>
    <property type="project" value="InterPro"/>
</dbReference>
<dbReference type="EMBL" id="KZ819190">
    <property type="protein sequence ID" value="PWZ01682.1"/>
    <property type="molecule type" value="Genomic_DNA"/>
</dbReference>
<dbReference type="PANTHER" id="PTHR46516">
    <property type="entry name" value="TRNA-SPECIFIC ADENOSINE DEAMINASE 1"/>
    <property type="match status" value="1"/>
</dbReference>